<sequence>MIYLFGGYRKNPIGDTIYGYSLEKQAWSSITLKDNGGIMMPIESSTKIVGITDSSLDTIYIYDNGTIEIAYIVGSDCTTNLPMDHILLYNAKLSLWYIKGHIASIELYYTDILFDGNCTEYCIHNNSTRWYGGFYVDEDALNSSGSTHTFADDEFVWFSPEPFNRYGSLLI</sequence>
<accession>A0A9W4WSU2</accession>
<keyword evidence="2" id="KW-1185">Reference proteome</keyword>
<reference evidence="1" key="1">
    <citation type="submission" date="2022-08" db="EMBL/GenBank/DDBJ databases">
        <authorList>
            <person name="Kallberg Y."/>
            <person name="Tangrot J."/>
            <person name="Rosling A."/>
        </authorList>
    </citation>
    <scope>NUCLEOTIDE SEQUENCE</scope>
    <source>
        <strain evidence="1">Wild A</strain>
    </source>
</reference>
<protein>
    <submittedName>
        <fullName evidence="1">2117_t:CDS:1</fullName>
    </submittedName>
</protein>
<proteinExistence type="predicted"/>
<name>A0A9W4WSU2_9GLOM</name>
<organism evidence="1 2">
    <name type="scientific">Funneliformis geosporum</name>
    <dbReference type="NCBI Taxonomy" id="1117311"/>
    <lineage>
        <taxon>Eukaryota</taxon>
        <taxon>Fungi</taxon>
        <taxon>Fungi incertae sedis</taxon>
        <taxon>Mucoromycota</taxon>
        <taxon>Glomeromycotina</taxon>
        <taxon>Glomeromycetes</taxon>
        <taxon>Glomerales</taxon>
        <taxon>Glomeraceae</taxon>
        <taxon>Funneliformis</taxon>
    </lineage>
</organism>
<gene>
    <name evidence="1" type="ORF">FWILDA_LOCUS7415</name>
</gene>
<dbReference type="EMBL" id="CAMKVN010001456">
    <property type="protein sequence ID" value="CAI2176084.1"/>
    <property type="molecule type" value="Genomic_DNA"/>
</dbReference>
<dbReference type="AlphaFoldDB" id="A0A9W4WSU2"/>
<comment type="caution">
    <text evidence="1">The sequence shown here is derived from an EMBL/GenBank/DDBJ whole genome shotgun (WGS) entry which is preliminary data.</text>
</comment>
<evidence type="ECO:0000313" key="2">
    <source>
        <dbReference type="Proteomes" id="UP001153678"/>
    </source>
</evidence>
<evidence type="ECO:0000313" key="1">
    <source>
        <dbReference type="EMBL" id="CAI2176084.1"/>
    </source>
</evidence>
<dbReference type="Proteomes" id="UP001153678">
    <property type="component" value="Unassembled WGS sequence"/>
</dbReference>